<reference evidence="4" key="1">
    <citation type="submission" date="2024-07" db="EMBL/GenBank/DDBJ databases">
        <title>Two chromosome-level genome assemblies of Korean endemic species Abeliophyllum distichum and Forsythia ovata (Oleaceae).</title>
        <authorList>
            <person name="Jang H."/>
        </authorList>
    </citation>
    <scope>NUCLEOTIDE SEQUENCE [LARGE SCALE GENOMIC DNA]</scope>
</reference>
<evidence type="ECO:0000256" key="1">
    <source>
        <dbReference type="ARBA" id="ARBA00006347"/>
    </source>
</evidence>
<dbReference type="CDD" id="cd02961">
    <property type="entry name" value="PDI_a_family"/>
    <property type="match status" value="1"/>
</dbReference>
<dbReference type="PANTHER" id="PTHR18929:SF246">
    <property type="entry name" value="PROTEIN DISULFIDE ISOMERASE-LIKE 1-4"/>
    <property type="match status" value="1"/>
</dbReference>
<dbReference type="Pfam" id="PF00085">
    <property type="entry name" value="Thioredoxin"/>
    <property type="match status" value="1"/>
</dbReference>
<evidence type="ECO:0000259" key="2">
    <source>
        <dbReference type="PROSITE" id="PS51352"/>
    </source>
</evidence>
<dbReference type="PANTHER" id="PTHR18929">
    <property type="entry name" value="PROTEIN DISULFIDE ISOMERASE"/>
    <property type="match status" value="1"/>
</dbReference>
<comment type="caution">
    <text evidence="3">The sequence shown here is derived from an EMBL/GenBank/DDBJ whole genome shotgun (WGS) entry which is preliminary data.</text>
</comment>
<name>A0ABD1PZC5_9LAMI</name>
<gene>
    <name evidence="3" type="ORF">Fot_50870</name>
</gene>
<organism evidence="3 4">
    <name type="scientific">Forsythia ovata</name>
    <dbReference type="NCBI Taxonomy" id="205694"/>
    <lineage>
        <taxon>Eukaryota</taxon>
        <taxon>Viridiplantae</taxon>
        <taxon>Streptophyta</taxon>
        <taxon>Embryophyta</taxon>
        <taxon>Tracheophyta</taxon>
        <taxon>Spermatophyta</taxon>
        <taxon>Magnoliopsida</taxon>
        <taxon>eudicotyledons</taxon>
        <taxon>Gunneridae</taxon>
        <taxon>Pentapetalae</taxon>
        <taxon>asterids</taxon>
        <taxon>lamiids</taxon>
        <taxon>Lamiales</taxon>
        <taxon>Oleaceae</taxon>
        <taxon>Forsythieae</taxon>
        <taxon>Forsythia</taxon>
    </lineage>
</organism>
<proteinExistence type="inferred from homology"/>
<dbReference type="PROSITE" id="PS00194">
    <property type="entry name" value="THIOREDOXIN_1"/>
    <property type="match status" value="1"/>
</dbReference>
<dbReference type="Proteomes" id="UP001604277">
    <property type="component" value="Unassembled WGS sequence"/>
</dbReference>
<dbReference type="SUPFAM" id="SSF52833">
    <property type="entry name" value="Thioredoxin-like"/>
    <property type="match status" value="1"/>
</dbReference>
<accession>A0ABD1PZC5</accession>
<dbReference type="InterPro" id="IPR036249">
    <property type="entry name" value="Thioredoxin-like_sf"/>
</dbReference>
<evidence type="ECO:0000313" key="3">
    <source>
        <dbReference type="EMBL" id="KAL2469294.1"/>
    </source>
</evidence>
<feature type="domain" description="Thioredoxin" evidence="2">
    <location>
        <begin position="122"/>
        <end position="222"/>
    </location>
</feature>
<evidence type="ECO:0000313" key="4">
    <source>
        <dbReference type="Proteomes" id="UP001604277"/>
    </source>
</evidence>
<dbReference type="EMBL" id="JBFOLJ010000016">
    <property type="protein sequence ID" value="KAL2469294.1"/>
    <property type="molecule type" value="Genomic_DNA"/>
</dbReference>
<keyword evidence="4" id="KW-1185">Reference proteome</keyword>
<comment type="similarity">
    <text evidence="1">Belongs to the protein disulfide isomerase family.</text>
</comment>
<protein>
    <submittedName>
        <fullName evidence="3">Protein disulfide-isomerase</fullName>
    </submittedName>
</protein>
<dbReference type="PROSITE" id="PS51352">
    <property type="entry name" value="THIOREDOXIN_2"/>
    <property type="match status" value="1"/>
</dbReference>
<sequence length="222" mass="25017">MRLNEYHRPLLDNAFTTLNASCPRCSRRGFSFGRCGGARGRPPVTSSSRGFSQSHPIQASDAANAKTVMHLRVLCHASVWASFSIEQCSEHKKVEADVSSELKYPHSDAEYSDNEDEDFENYDDFEVPSSFSHEETDEDEIAKIDKKDVVVLTDENFSDFVDENKYVMMEFYTPWCGHCKALAPEYAIAATELKVENVKLANVDATEENEPAEKYEVQAPNP</sequence>
<dbReference type="InterPro" id="IPR017937">
    <property type="entry name" value="Thioredoxin_CS"/>
</dbReference>
<dbReference type="InterPro" id="IPR013766">
    <property type="entry name" value="Thioredoxin_domain"/>
</dbReference>
<dbReference type="AlphaFoldDB" id="A0ABD1PZC5"/>
<dbReference type="Gene3D" id="3.40.30.10">
    <property type="entry name" value="Glutaredoxin"/>
    <property type="match status" value="1"/>
</dbReference>